<dbReference type="PANTHER" id="PTHR24559:SF454">
    <property type="entry name" value="RIBONUCLEASE H"/>
    <property type="match status" value="1"/>
</dbReference>
<dbReference type="EMBL" id="AKHW03004724">
    <property type="protein sequence ID" value="KYO29087.1"/>
    <property type="molecule type" value="Genomic_DNA"/>
</dbReference>
<dbReference type="EC" id="3.1.26.4" evidence="2"/>
<dbReference type="GO" id="GO:0004523">
    <property type="term" value="F:RNA-DNA hybrid ribonuclease activity"/>
    <property type="evidence" value="ECO:0007669"/>
    <property type="project" value="UniProtKB-EC"/>
</dbReference>
<gene>
    <name evidence="4" type="ORF">Y1Q_0009888</name>
</gene>
<dbReference type="STRING" id="8496.A0A151MX52"/>
<accession>A0A151MX52</accession>
<name>A0A151MX52_ALLMI</name>
<dbReference type="Gene3D" id="3.10.10.10">
    <property type="entry name" value="HIV Type 1 Reverse Transcriptase, subunit A, domain 1"/>
    <property type="match status" value="1"/>
</dbReference>
<dbReference type="AlphaFoldDB" id="A0A151MX52"/>
<keyword evidence="5" id="KW-1185">Reference proteome</keyword>
<protein>
    <recommendedName>
        <fullName evidence="2">ribonuclease H</fullName>
        <ecNumber evidence="2">3.1.26.4</ecNumber>
    </recommendedName>
</protein>
<dbReference type="InterPro" id="IPR043502">
    <property type="entry name" value="DNA/RNA_pol_sf"/>
</dbReference>
<dbReference type="CDD" id="cd01647">
    <property type="entry name" value="RT_LTR"/>
    <property type="match status" value="1"/>
</dbReference>
<dbReference type="Gene3D" id="3.30.70.270">
    <property type="match status" value="1"/>
</dbReference>
<dbReference type="InterPro" id="IPR000477">
    <property type="entry name" value="RT_dom"/>
</dbReference>
<dbReference type="PANTHER" id="PTHR24559">
    <property type="entry name" value="TRANSPOSON TY3-I GAG-POL POLYPROTEIN"/>
    <property type="match status" value="1"/>
</dbReference>
<comment type="similarity">
    <text evidence="1">Belongs to the beta type-B retroviral polymerase family. HERV class-II K(HML-2) pol subfamily.</text>
</comment>
<proteinExistence type="inferred from homology"/>
<dbReference type="InterPro" id="IPR043128">
    <property type="entry name" value="Rev_trsase/Diguanyl_cyclase"/>
</dbReference>
<organism evidence="4 5">
    <name type="scientific">Alligator mississippiensis</name>
    <name type="common">American alligator</name>
    <dbReference type="NCBI Taxonomy" id="8496"/>
    <lineage>
        <taxon>Eukaryota</taxon>
        <taxon>Metazoa</taxon>
        <taxon>Chordata</taxon>
        <taxon>Craniata</taxon>
        <taxon>Vertebrata</taxon>
        <taxon>Euteleostomi</taxon>
        <taxon>Archelosauria</taxon>
        <taxon>Archosauria</taxon>
        <taxon>Crocodylia</taxon>
        <taxon>Alligatoridae</taxon>
        <taxon>Alligatorinae</taxon>
        <taxon>Alligator</taxon>
    </lineage>
</organism>
<evidence type="ECO:0000259" key="3">
    <source>
        <dbReference type="Pfam" id="PF00078"/>
    </source>
</evidence>
<evidence type="ECO:0000256" key="1">
    <source>
        <dbReference type="ARBA" id="ARBA00010879"/>
    </source>
</evidence>
<dbReference type="InterPro" id="IPR053134">
    <property type="entry name" value="RNA-dir_DNA_polymerase"/>
</dbReference>
<comment type="caution">
    <text evidence="4">The sequence shown here is derived from an EMBL/GenBank/DDBJ whole genome shotgun (WGS) entry which is preliminary data.</text>
</comment>
<evidence type="ECO:0000313" key="5">
    <source>
        <dbReference type="Proteomes" id="UP000050525"/>
    </source>
</evidence>
<dbReference type="Pfam" id="PF00078">
    <property type="entry name" value="RVT_1"/>
    <property type="match status" value="1"/>
</dbReference>
<evidence type="ECO:0000256" key="2">
    <source>
        <dbReference type="ARBA" id="ARBA00012180"/>
    </source>
</evidence>
<dbReference type="Proteomes" id="UP000050525">
    <property type="component" value="Unassembled WGS sequence"/>
</dbReference>
<dbReference type="SUPFAM" id="SSF56672">
    <property type="entry name" value="DNA/RNA polymerases"/>
    <property type="match status" value="1"/>
</dbReference>
<evidence type="ECO:0000313" key="4">
    <source>
        <dbReference type="EMBL" id="KYO29087.1"/>
    </source>
</evidence>
<feature type="domain" description="Reverse transcriptase" evidence="3">
    <location>
        <begin position="21"/>
        <end position="170"/>
    </location>
</feature>
<sequence>MLEQGVIQPSRSPWRSPLVPVPKPDGSLRLSMDYRHLNEVAIFDAFPMPHVAELVEYIGNAHYITTLDLTKGYWQIPVAKRDQAKTAFGTPWGIYEFVRMSFGLHGAAATFQRLVNWILAPHAKYAAAYIDNIVIFTQTWDQHHRVLQAVLMDLHETRMMANPWKCALAQRQST</sequence>
<reference evidence="4 5" key="1">
    <citation type="journal article" date="2012" name="Genome Biol.">
        <title>Sequencing three crocodilian genomes to illuminate the evolution of archosaurs and amniotes.</title>
        <authorList>
            <person name="St John J.A."/>
            <person name="Braun E.L."/>
            <person name="Isberg S.R."/>
            <person name="Miles L.G."/>
            <person name="Chong A.Y."/>
            <person name="Gongora J."/>
            <person name="Dalzell P."/>
            <person name="Moran C."/>
            <person name="Bed'hom B."/>
            <person name="Abzhanov A."/>
            <person name="Burgess S.C."/>
            <person name="Cooksey A.M."/>
            <person name="Castoe T.A."/>
            <person name="Crawford N.G."/>
            <person name="Densmore L.D."/>
            <person name="Drew J.C."/>
            <person name="Edwards S.V."/>
            <person name="Faircloth B.C."/>
            <person name="Fujita M.K."/>
            <person name="Greenwold M.J."/>
            <person name="Hoffmann F.G."/>
            <person name="Howard J.M."/>
            <person name="Iguchi T."/>
            <person name="Janes D.E."/>
            <person name="Khan S.Y."/>
            <person name="Kohno S."/>
            <person name="de Koning A.J."/>
            <person name="Lance S.L."/>
            <person name="McCarthy F.M."/>
            <person name="McCormack J.E."/>
            <person name="Merchant M.E."/>
            <person name="Peterson D.G."/>
            <person name="Pollock D.D."/>
            <person name="Pourmand N."/>
            <person name="Raney B.J."/>
            <person name="Roessler K.A."/>
            <person name="Sanford J.R."/>
            <person name="Sawyer R.H."/>
            <person name="Schmidt C.J."/>
            <person name="Triplett E.W."/>
            <person name="Tuberville T.D."/>
            <person name="Venegas-Anaya M."/>
            <person name="Howard J.T."/>
            <person name="Jarvis E.D."/>
            <person name="Guillette L.J.Jr."/>
            <person name="Glenn T.C."/>
            <person name="Green R.E."/>
            <person name="Ray D.A."/>
        </authorList>
    </citation>
    <scope>NUCLEOTIDE SEQUENCE [LARGE SCALE GENOMIC DNA]</scope>
    <source>
        <strain evidence="4">KSC_2009_1</strain>
    </source>
</reference>